<evidence type="ECO:0000256" key="11">
    <source>
        <dbReference type="ARBA" id="ARBA00049129"/>
    </source>
</evidence>
<dbReference type="PROSITE" id="PS50868">
    <property type="entry name" value="POST_SET"/>
    <property type="match status" value="1"/>
</dbReference>
<feature type="domain" description="Post-SET" evidence="14">
    <location>
        <begin position="338"/>
        <end position="354"/>
    </location>
</feature>
<evidence type="ECO:0000313" key="17">
    <source>
        <dbReference type="WBParaSite" id="maker-uti_cns_0005959-snap-gene-0.2-mRNA-1"/>
    </source>
</evidence>
<dbReference type="GO" id="GO:0140999">
    <property type="term" value="F:histone H3K4 trimethyltransferase activity"/>
    <property type="evidence" value="ECO:0007669"/>
    <property type="project" value="UniProtKB-EC"/>
</dbReference>
<dbReference type="GO" id="GO:0003723">
    <property type="term" value="F:RNA binding"/>
    <property type="evidence" value="ECO:0007669"/>
    <property type="project" value="UniProtKB-KW"/>
</dbReference>
<comment type="subcellular location">
    <subcellularLocation>
        <location evidence="1">Nucleus</location>
    </subcellularLocation>
</comment>
<keyword evidence="3" id="KW-0489">Methyltransferase</keyword>
<proteinExistence type="predicted"/>
<organism evidence="15 16">
    <name type="scientific">Macrostomum lignano</name>
    <dbReference type="NCBI Taxonomy" id="282301"/>
    <lineage>
        <taxon>Eukaryota</taxon>
        <taxon>Metazoa</taxon>
        <taxon>Spiralia</taxon>
        <taxon>Lophotrochozoa</taxon>
        <taxon>Platyhelminthes</taxon>
        <taxon>Rhabditophora</taxon>
        <taxon>Macrostomorpha</taxon>
        <taxon>Macrostomida</taxon>
        <taxon>Macrostomidae</taxon>
        <taxon>Macrostomum</taxon>
    </lineage>
</organism>
<dbReference type="Pfam" id="PF00856">
    <property type="entry name" value="SET"/>
    <property type="match status" value="1"/>
</dbReference>
<dbReference type="SMART" id="SM00508">
    <property type="entry name" value="PostSET"/>
    <property type="match status" value="1"/>
</dbReference>
<feature type="region of interest" description="Disordered" evidence="12">
    <location>
        <begin position="22"/>
        <end position="68"/>
    </location>
</feature>
<evidence type="ECO:0000256" key="4">
    <source>
        <dbReference type="ARBA" id="ARBA00022679"/>
    </source>
</evidence>
<evidence type="ECO:0000256" key="7">
    <source>
        <dbReference type="ARBA" id="ARBA00022884"/>
    </source>
</evidence>
<dbReference type="InterPro" id="IPR001214">
    <property type="entry name" value="SET_dom"/>
</dbReference>
<sequence>MPANKRKPSLTSAAGVRELVGLFPAGPPPAKRQRPQFLPDADTYDSVLLPPPPPPPPPPQFEQRSPEAETALNERILAGVMSAEEHEMLKQAFDLLVAEGGLPCAVETHWTDHPPVGQPARETGPREPHSTGCARSEGFYKLTGKQKERSALALAAAINAEAGQADEAEAEQEERKAKLSLTREARSMQRRILAEFADIEIGDLLKFNQLKFRKKKLKFDRSGIHSWGLFALETIAQDEMVVEYTGQIIRRSIAETREQAYERAGIGSSYLFRIDDAFVIDATKCGNNARFINHSCSPNCYAKVITVEGEKKIVIYSKREIRRNEEITYDYKFPYEEEKIICLCGTASCRGTLN</sequence>
<dbReference type="PROSITE" id="PS50280">
    <property type="entry name" value="SET"/>
    <property type="match status" value="1"/>
</dbReference>
<dbReference type="SUPFAM" id="SSF101447">
    <property type="entry name" value="Formin homology 2 domain (FH2 domain)"/>
    <property type="match status" value="1"/>
</dbReference>
<evidence type="ECO:0000256" key="10">
    <source>
        <dbReference type="ARBA" id="ARBA00047583"/>
    </source>
</evidence>
<keyword evidence="15" id="KW-1185">Reference proteome</keyword>
<dbReference type="Proteomes" id="UP000095280">
    <property type="component" value="Unplaced"/>
</dbReference>
<comment type="catalytic activity">
    <reaction evidence="9">
        <text>L-lysyl(4)-[histone H3] + 3 S-adenosyl-L-methionine = N(6),N(6),N(6)-trimethyl-L-lysyl(4)-[histone H3] + 3 S-adenosyl-L-homocysteine + 3 H(+)</text>
        <dbReference type="Rhea" id="RHEA:60260"/>
        <dbReference type="Rhea" id="RHEA-COMP:15537"/>
        <dbReference type="Rhea" id="RHEA-COMP:15547"/>
        <dbReference type="ChEBI" id="CHEBI:15378"/>
        <dbReference type="ChEBI" id="CHEBI:29969"/>
        <dbReference type="ChEBI" id="CHEBI:57856"/>
        <dbReference type="ChEBI" id="CHEBI:59789"/>
        <dbReference type="ChEBI" id="CHEBI:61961"/>
        <dbReference type="EC" id="2.1.1.354"/>
    </reaction>
</comment>
<feature type="region of interest" description="Disordered" evidence="12">
    <location>
        <begin position="116"/>
        <end position="135"/>
    </location>
</feature>
<reference evidence="16 17" key="1">
    <citation type="submission" date="2016-11" db="UniProtKB">
        <authorList>
            <consortium name="WormBaseParasite"/>
        </authorList>
    </citation>
    <scope>IDENTIFICATION</scope>
</reference>
<dbReference type="FunFam" id="2.170.270.10:FF:000010">
    <property type="entry name" value="Histone-lysine N-methyltransferase"/>
    <property type="match status" value="1"/>
</dbReference>
<protein>
    <recommendedName>
        <fullName evidence="2">[histone H3]-lysine(4) N-trimethyltransferase</fullName>
        <ecNumber evidence="2">2.1.1.354</ecNumber>
    </recommendedName>
</protein>
<dbReference type="SUPFAM" id="SSF82199">
    <property type="entry name" value="SET domain"/>
    <property type="match status" value="1"/>
</dbReference>
<evidence type="ECO:0000259" key="13">
    <source>
        <dbReference type="PROSITE" id="PS50280"/>
    </source>
</evidence>
<evidence type="ECO:0000256" key="5">
    <source>
        <dbReference type="ARBA" id="ARBA00022691"/>
    </source>
</evidence>
<dbReference type="InterPro" id="IPR044570">
    <property type="entry name" value="Set1-like"/>
</dbReference>
<evidence type="ECO:0000259" key="14">
    <source>
        <dbReference type="PROSITE" id="PS50868"/>
    </source>
</evidence>
<evidence type="ECO:0000313" key="15">
    <source>
        <dbReference type="Proteomes" id="UP000095280"/>
    </source>
</evidence>
<evidence type="ECO:0000313" key="16">
    <source>
        <dbReference type="WBParaSite" id="maker-uti_cns_0004092-snap-gene-0.14-mRNA-1"/>
    </source>
</evidence>
<dbReference type="GO" id="GO:0048188">
    <property type="term" value="C:Set1C/COMPASS complex"/>
    <property type="evidence" value="ECO:0007669"/>
    <property type="project" value="TreeGrafter"/>
</dbReference>
<dbReference type="GO" id="GO:0032259">
    <property type="term" value="P:methylation"/>
    <property type="evidence" value="ECO:0007669"/>
    <property type="project" value="UniProtKB-KW"/>
</dbReference>
<dbReference type="PANTHER" id="PTHR45814:SF2">
    <property type="entry name" value="HISTONE-LYSINE N-METHYLTRANSFERASE SETD1"/>
    <property type="match status" value="1"/>
</dbReference>
<dbReference type="InterPro" id="IPR046341">
    <property type="entry name" value="SET_dom_sf"/>
</dbReference>
<dbReference type="Gene3D" id="2.170.270.10">
    <property type="entry name" value="SET domain"/>
    <property type="match status" value="1"/>
</dbReference>
<evidence type="ECO:0000256" key="9">
    <source>
        <dbReference type="ARBA" id="ARBA00047571"/>
    </source>
</evidence>
<keyword evidence="6" id="KW-0156">Chromatin regulator</keyword>
<dbReference type="WBParaSite" id="maker-uti_cns_0005959-snap-gene-0.2-mRNA-1">
    <property type="protein sequence ID" value="maker-uti_cns_0005959-snap-gene-0.2-mRNA-1"/>
    <property type="gene ID" value="maker-uti_cns_0005959-snap-gene-0.2"/>
</dbReference>
<dbReference type="SMART" id="SM01291">
    <property type="entry name" value="N-SET"/>
    <property type="match status" value="1"/>
</dbReference>
<evidence type="ECO:0000256" key="6">
    <source>
        <dbReference type="ARBA" id="ARBA00022853"/>
    </source>
</evidence>
<dbReference type="AlphaFoldDB" id="A0A1I8H2I9"/>
<dbReference type="EC" id="2.1.1.354" evidence="2"/>
<keyword evidence="7" id="KW-0694">RNA-binding</keyword>
<evidence type="ECO:0000256" key="3">
    <source>
        <dbReference type="ARBA" id="ARBA00022603"/>
    </source>
</evidence>
<accession>A0A1I8H2I9</accession>
<keyword evidence="5" id="KW-0949">S-adenosyl-L-methionine</keyword>
<feature type="compositionally biased region" description="Pro residues" evidence="12">
    <location>
        <begin position="49"/>
        <end position="60"/>
    </location>
</feature>
<name>A0A1I8H2I9_9PLAT</name>
<comment type="catalytic activity">
    <reaction evidence="11">
        <text>N(6),N(6)-dimethyl-L-lysyl(4)-[histone H3] + S-adenosyl-L-methionine = N(6),N(6),N(6)-trimethyl-L-lysyl(4)-[histone H3] + S-adenosyl-L-homocysteine + H(+)</text>
        <dbReference type="Rhea" id="RHEA:60272"/>
        <dbReference type="Rhea" id="RHEA-COMP:15537"/>
        <dbReference type="Rhea" id="RHEA-COMP:15540"/>
        <dbReference type="ChEBI" id="CHEBI:15378"/>
        <dbReference type="ChEBI" id="CHEBI:57856"/>
        <dbReference type="ChEBI" id="CHEBI:59789"/>
        <dbReference type="ChEBI" id="CHEBI:61961"/>
        <dbReference type="ChEBI" id="CHEBI:61976"/>
    </reaction>
</comment>
<dbReference type="InterPro" id="IPR003616">
    <property type="entry name" value="Post-SET_dom"/>
</dbReference>
<dbReference type="SMART" id="SM00317">
    <property type="entry name" value="SET"/>
    <property type="match status" value="1"/>
</dbReference>
<keyword evidence="4" id="KW-0808">Transferase</keyword>
<dbReference type="PANTHER" id="PTHR45814">
    <property type="entry name" value="HISTONE-LYSINE N-METHYLTRANSFERASE SETD1"/>
    <property type="match status" value="1"/>
</dbReference>
<feature type="domain" description="SET" evidence="13">
    <location>
        <begin position="215"/>
        <end position="332"/>
    </location>
</feature>
<dbReference type="WBParaSite" id="maker-uti_cns_0004092-snap-gene-0.14-mRNA-1">
    <property type="protein sequence ID" value="maker-uti_cns_0004092-snap-gene-0.14-mRNA-1"/>
    <property type="gene ID" value="maker-uti_cns_0004092-snap-gene-0.14"/>
</dbReference>
<comment type="catalytic activity">
    <reaction evidence="10">
        <text>N(6)-methyl-L-lysyl(4)-[histone H3] + S-adenosyl-L-methionine = N(6),N(6)-dimethyl-L-lysyl(4)-[histone H3] + S-adenosyl-L-homocysteine + H(+)</text>
        <dbReference type="Rhea" id="RHEA:60268"/>
        <dbReference type="Rhea" id="RHEA-COMP:15540"/>
        <dbReference type="Rhea" id="RHEA-COMP:15543"/>
        <dbReference type="ChEBI" id="CHEBI:15378"/>
        <dbReference type="ChEBI" id="CHEBI:57856"/>
        <dbReference type="ChEBI" id="CHEBI:59789"/>
        <dbReference type="ChEBI" id="CHEBI:61929"/>
        <dbReference type="ChEBI" id="CHEBI:61976"/>
    </reaction>
</comment>
<dbReference type="Pfam" id="PF11764">
    <property type="entry name" value="N-SET"/>
    <property type="match status" value="1"/>
</dbReference>
<evidence type="ECO:0000256" key="1">
    <source>
        <dbReference type="ARBA" id="ARBA00004123"/>
    </source>
</evidence>
<evidence type="ECO:0000256" key="8">
    <source>
        <dbReference type="ARBA" id="ARBA00023242"/>
    </source>
</evidence>
<evidence type="ECO:0000256" key="12">
    <source>
        <dbReference type="SAM" id="MobiDB-lite"/>
    </source>
</evidence>
<dbReference type="InterPro" id="IPR024657">
    <property type="entry name" value="COMPASS_Set1_N-SET"/>
</dbReference>
<keyword evidence="8" id="KW-0539">Nucleus</keyword>
<evidence type="ECO:0000256" key="2">
    <source>
        <dbReference type="ARBA" id="ARBA00012182"/>
    </source>
</evidence>